<gene>
    <name evidence="6" type="ORF">C6P45_003063</name>
</gene>
<dbReference type="Gene3D" id="1.20.920.10">
    <property type="entry name" value="Bromodomain-like"/>
    <property type="match status" value="2"/>
</dbReference>
<feature type="compositionally biased region" description="Polar residues" evidence="3">
    <location>
        <begin position="563"/>
        <end position="580"/>
    </location>
</feature>
<dbReference type="Gene3D" id="1.20.1270.220">
    <property type="match status" value="1"/>
</dbReference>
<dbReference type="PROSITE" id="PS51525">
    <property type="entry name" value="NET"/>
    <property type="match status" value="1"/>
</dbReference>
<keyword evidence="1 2" id="KW-0103">Bromodomain</keyword>
<accession>A0A9P7BD93</accession>
<dbReference type="GO" id="GO:0000785">
    <property type="term" value="C:chromatin"/>
    <property type="evidence" value="ECO:0007669"/>
    <property type="project" value="TreeGrafter"/>
</dbReference>
<dbReference type="Pfam" id="PF17035">
    <property type="entry name" value="BET"/>
    <property type="match status" value="1"/>
</dbReference>
<dbReference type="CDD" id="cd05499">
    <property type="entry name" value="Bromo_BDF1_2_II"/>
    <property type="match status" value="1"/>
</dbReference>
<dbReference type="PROSITE" id="PS50014">
    <property type="entry name" value="BROMODOMAIN_2"/>
    <property type="match status" value="2"/>
</dbReference>
<feature type="region of interest" description="Disordered" evidence="3">
    <location>
        <begin position="614"/>
        <end position="652"/>
    </location>
</feature>
<feature type="region of interest" description="Disordered" evidence="3">
    <location>
        <begin position="447"/>
        <end position="486"/>
    </location>
</feature>
<dbReference type="PANTHER" id="PTHR22880:SF225">
    <property type="entry name" value="BROMODOMAIN-CONTAINING PROTEIN BET-1-RELATED"/>
    <property type="match status" value="1"/>
</dbReference>
<feature type="domain" description="Bromo" evidence="4">
    <location>
        <begin position="294"/>
        <end position="366"/>
    </location>
</feature>
<dbReference type="AlphaFoldDB" id="A0A9P7BD93"/>
<feature type="region of interest" description="Disordered" evidence="3">
    <location>
        <begin position="560"/>
        <end position="598"/>
    </location>
</feature>
<dbReference type="InterPro" id="IPR027353">
    <property type="entry name" value="NET_dom"/>
</dbReference>
<reference evidence="6 7" key="1">
    <citation type="submission" date="2020-11" db="EMBL/GenBank/DDBJ databases">
        <title>Kefir isolates.</title>
        <authorList>
            <person name="Marcisauskas S."/>
            <person name="Kim Y."/>
            <person name="Blasche S."/>
        </authorList>
    </citation>
    <scope>NUCLEOTIDE SEQUENCE [LARGE SCALE GENOMIC DNA]</scope>
    <source>
        <strain evidence="6 7">OG2</strain>
    </source>
</reference>
<dbReference type="OrthoDB" id="784962at2759"/>
<feature type="compositionally biased region" description="Polar residues" evidence="3">
    <location>
        <begin position="615"/>
        <end position="636"/>
    </location>
</feature>
<proteinExistence type="predicted"/>
<comment type="caution">
    <text evidence="6">The sequence shown here is derived from an EMBL/GenBank/DDBJ whole genome shotgun (WGS) entry which is preliminary data.</text>
</comment>
<dbReference type="SMART" id="SM00297">
    <property type="entry name" value="BROMO"/>
    <property type="match status" value="2"/>
</dbReference>
<dbReference type="PROSITE" id="PS00633">
    <property type="entry name" value="BROMODOMAIN_1"/>
    <property type="match status" value="2"/>
</dbReference>
<feature type="compositionally biased region" description="Low complexity" evidence="3">
    <location>
        <begin position="1"/>
        <end position="21"/>
    </location>
</feature>
<evidence type="ECO:0000256" key="2">
    <source>
        <dbReference type="PROSITE-ProRule" id="PRU00035"/>
    </source>
</evidence>
<feature type="compositionally biased region" description="Acidic residues" evidence="3">
    <location>
        <begin position="642"/>
        <end position="652"/>
    </location>
</feature>
<dbReference type="GO" id="GO:0006355">
    <property type="term" value="P:regulation of DNA-templated transcription"/>
    <property type="evidence" value="ECO:0007669"/>
    <property type="project" value="TreeGrafter"/>
</dbReference>
<feature type="compositionally biased region" description="Acidic residues" evidence="3">
    <location>
        <begin position="387"/>
        <end position="412"/>
    </location>
</feature>
<evidence type="ECO:0000259" key="5">
    <source>
        <dbReference type="PROSITE" id="PS51525"/>
    </source>
</evidence>
<feature type="compositionally biased region" description="Basic and acidic residues" evidence="3">
    <location>
        <begin position="251"/>
        <end position="264"/>
    </location>
</feature>
<dbReference type="InterPro" id="IPR001487">
    <property type="entry name" value="Bromodomain"/>
</dbReference>
<name>A0A9P7BD93_MAUEX</name>
<dbReference type="SUPFAM" id="SSF47370">
    <property type="entry name" value="Bromodomain"/>
    <property type="match status" value="2"/>
</dbReference>
<dbReference type="InterPro" id="IPR018359">
    <property type="entry name" value="Bromodomain_CS"/>
</dbReference>
<dbReference type="InterPro" id="IPR050935">
    <property type="entry name" value="Bromo_chromatin_reader"/>
</dbReference>
<feature type="region of interest" description="Disordered" evidence="3">
    <location>
        <begin position="1"/>
        <end position="98"/>
    </location>
</feature>
<dbReference type="Proteomes" id="UP000750334">
    <property type="component" value="Unassembled WGS sequence"/>
</dbReference>
<keyword evidence="7" id="KW-1185">Reference proteome</keyword>
<dbReference type="GO" id="GO:0005634">
    <property type="term" value="C:nucleus"/>
    <property type="evidence" value="ECO:0007669"/>
    <property type="project" value="TreeGrafter"/>
</dbReference>
<dbReference type="EMBL" id="PUHR01000003">
    <property type="protein sequence ID" value="KAG0672379.1"/>
    <property type="molecule type" value="Genomic_DNA"/>
</dbReference>
<evidence type="ECO:0000259" key="4">
    <source>
        <dbReference type="PROSITE" id="PS50014"/>
    </source>
</evidence>
<evidence type="ECO:0000313" key="7">
    <source>
        <dbReference type="Proteomes" id="UP000750334"/>
    </source>
</evidence>
<dbReference type="CDD" id="cd05500">
    <property type="entry name" value="Bromo_BDF1_2_I"/>
    <property type="match status" value="1"/>
</dbReference>
<evidence type="ECO:0000256" key="3">
    <source>
        <dbReference type="SAM" id="MobiDB-lite"/>
    </source>
</evidence>
<dbReference type="PRINTS" id="PR00503">
    <property type="entry name" value="BROMODOMAIN"/>
</dbReference>
<dbReference type="InterPro" id="IPR038336">
    <property type="entry name" value="NET_sf"/>
</dbReference>
<protein>
    <recommendedName>
        <fullName evidence="8">Bromo domain-containing protein</fullName>
    </recommendedName>
</protein>
<dbReference type="InterPro" id="IPR036427">
    <property type="entry name" value="Bromodomain-like_sf"/>
</dbReference>
<sequence length="652" mass="74225">MTEIDNNDTTTTTTTDIITNIEETKPEDVEVKKDEQLESGKPEVVEEVRKSEENVEVKKDAEGIEVQKSEDGTEVKKDEGTPVFPPIEKPTVPAPTPPLEPDMNNLPTSPIPEHQKKHAIMAIKAVKRLKDSKPFLHPVDIIALNIPFYYNYVPHPMDLSTIEKKLSVNAYDTPEKIIEDFNLMVNNSIRFNGPNTVISQMARNIQAAFEKHMLNMPAKDAPTVIKKSRKNQNDSDQPVVIRRAQTHNGRPKREIHPPKSKDIFSYENKRPKSKKLQNAFRFCSSIIKELSSKKYASFNYPFLEPVDPVSMNIPTYFDYVKEPMDLGTIASKLSNWEYQTLEQFESDVRLVFKNCYAFNPDGTIVNMMGHRLEEVFNNRWADRPDIQESESESEPESELEEEIPSDISDSDIDETLITNPAIQYLEEQLARMKVELQQLKKQELDKIRKERRLARGTKKPRSRKGKTTKRRRVSKSGASSHKTKKTKLQTVVTYDMKRIISEHINDLSADNLNKVIKIAMPKRNGDDEEVELDLDTLDNDKLLTIYNSFFRHYNENGVDHRTNGASGHDNSSLSPGSALSGNGRKRRGKALSQAEQSKQIEKIRNKLAYLDHASPLSQNASPTGMLYNQTRTASVMSSSSSSDDEESESEEE</sequence>
<organism evidence="6 7">
    <name type="scientific">Maudiozyma exigua</name>
    <name type="common">Yeast</name>
    <name type="synonym">Kazachstania exigua</name>
    <dbReference type="NCBI Taxonomy" id="34358"/>
    <lineage>
        <taxon>Eukaryota</taxon>
        <taxon>Fungi</taxon>
        <taxon>Dikarya</taxon>
        <taxon>Ascomycota</taxon>
        <taxon>Saccharomycotina</taxon>
        <taxon>Saccharomycetes</taxon>
        <taxon>Saccharomycetales</taxon>
        <taxon>Saccharomycetaceae</taxon>
        <taxon>Maudiozyma</taxon>
    </lineage>
</organism>
<feature type="region of interest" description="Disordered" evidence="3">
    <location>
        <begin position="244"/>
        <end position="264"/>
    </location>
</feature>
<feature type="compositionally biased region" description="Basic and acidic residues" evidence="3">
    <location>
        <begin position="22"/>
        <end position="80"/>
    </location>
</feature>
<evidence type="ECO:0000313" key="6">
    <source>
        <dbReference type="EMBL" id="KAG0672379.1"/>
    </source>
</evidence>
<feature type="compositionally biased region" description="Pro residues" evidence="3">
    <location>
        <begin position="83"/>
        <end position="98"/>
    </location>
</feature>
<evidence type="ECO:0000256" key="1">
    <source>
        <dbReference type="ARBA" id="ARBA00023117"/>
    </source>
</evidence>
<dbReference type="PANTHER" id="PTHR22880">
    <property type="entry name" value="FALZ-RELATED BROMODOMAIN-CONTAINING PROTEINS"/>
    <property type="match status" value="1"/>
</dbReference>
<dbReference type="GO" id="GO:0006338">
    <property type="term" value="P:chromatin remodeling"/>
    <property type="evidence" value="ECO:0007669"/>
    <property type="project" value="TreeGrafter"/>
</dbReference>
<feature type="domain" description="NET" evidence="5">
    <location>
        <begin position="482"/>
        <end position="560"/>
    </location>
</feature>
<feature type="region of interest" description="Disordered" evidence="3">
    <location>
        <begin position="383"/>
        <end position="412"/>
    </location>
</feature>
<feature type="domain" description="Bromo" evidence="4">
    <location>
        <begin position="127"/>
        <end position="199"/>
    </location>
</feature>
<evidence type="ECO:0008006" key="8">
    <source>
        <dbReference type="Google" id="ProtNLM"/>
    </source>
</evidence>
<dbReference type="Pfam" id="PF00439">
    <property type="entry name" value="Bromodomain"/>
    <property type="match status" value="2"/>
</dbReference>
<feature type="compositionally biased region" description="Basic residues" evidence="3">
    <location>
        <begin position="449"/>
        <end position="474"/>
    </location>
</feature>